<dbReference type="KEGG" id="mdx:BTO20_06100"/>
<evidence type="ECO:0000313" key="1">
    <source>
        <dbReference type="EMBL" id="ART68212.1"/>
    </source>
</evidence>
<keyword evidence="2" id="KW-1185">Reference proteome</keyword>
<reference evidence="1 2" key="1">
    <citation type="submission" date="2017-04" db="EMBL/GenBank/DDBJ databases">
        <title>Whole Genome Sequence of 1,4-Dioxane Degrading Bacterium Mycobacterium dioxanotrophicus PH-06.</title>
        <authorList>
            <person name="He Y."/>
        </authorList>
    </citation>
    <scope>NUCLEOTIDE SEQUENCE [LARGE SCALE GENOMIC DNA]</scope>
    <source>
        <strain evidence="1 2">PH-06</strain>
    </source>
</reference>
<protein>
    <submittedName>
        <fullName evidence="1">Uncharacterized protein</fullName>
    </submittedName>
</protein>
<proteinExistence type="predicted"/>
<name>A0A1Y0BZ95_9MYCO</name>
<dbReference type="EMBL" id="CP020809">
    <property type="protein sequence ID" value="ART68212.1"/>
    <property type="molecule type" value="Genomic_DNA"/>
</dbReference>
<dbReference type="OrthoDB" id="3445328at2"/>
<accession>A0A1Y0BZ95</accession>
<evidence type="ECO:0000313" key="2">
    <source>
        <dbReference type="Proteomes" id="UP000195331"/>
    </source>
</evidence>
<dbReference type="AlphaFoldDB" id="A0A1Y0BZ95"/>
<dbReference type="Proteomes" id="UP000195331">
    <property type="component" value="Chromosome"/>
</dbReference>
<dbReference type="RefSeq" id="WP_087074242.1">
    <property type="nucleotide sequence ID" value="NZ_CP020809.1"/>
</dbReference>
<gene>
    <name evidence="1" type="ORF">BTO20_06100</name>
</gene>
<sequence>MAKLETLTDDFTTLDTTIKWAILGGGPYVSGGTLHLGEDDYLEAQSDYEFTDSHLLLEIVRGNPAPTLYSADFSTAIQFGLDGIGGIGVVDLLATEFLIHTGPLDPAALRWWKLRDESGTLILETSPDGSNWTSRGTAANPLPSTVRMALIQSGVGSDLSEVDNINLPTDIPPIPADTGRFFAFF</sequence>
<organism evidence="1 2">
    <name type="scientific">Mycobacterium dioxanotrophicus</name>
    <dbReference type="NCBI Taxonomy" id="482462"/>
    <lineage>
        <taxon>Bacteria</taxon>
        <taxon>Bacillati</taxon>
        <taxon>Actinomycetota</taxon>
        <taxon>Actinomycetes</taxon>
        <taxon>Mycobacteriales</taxon>
        <taxon>Mycobacteriaceae</taxon>
        <taxon>Mycobacterium</taxon>
    </lineage>
</organism>